<dbReference type="KEGG" id="sgl:SGP2_0019"/>
<geneLocation type="plasmid" evidence="5">
    <name>psg2</name>
</geneLocation>
<dbReference type="CDD" id="cd13400">
    <property type="entry name" value="LT_IagB-like"/>
    <property type="match status" value="1"/>
</dbReference>
<evidence type="ECO:0000313" key="3">
    <source>
        <dbReference type="EMBL" id="CRL46931.1"/>
    </source>
</evidence>
<dbReference type="InterPro" id="IPR008258">
    <property type="entry name" value="Transglycosylase_SLT_dom_1"/>
</dbReference>
<reference evidence="2 4" key="1">
    <citation type="journal article" date="2006" name="Genome Res.">
        <title>Massive genome erosion and functional adaptations provide insights into the symbiotic lifestyle of Sodalis glossinidius in the tsetse host.</title>
        <authorList>
            <person name="Toh H."/>
            <person name="Weiss B.L."/>
            <person name="Perkin S.A.H."/>
            <person name="Yamashita A."/>
            <person name="Oshima K."/>
            <person name="Hattori M."/>
            <person name="Aksoy S."/>
        </authorList>
    </citation>
    <scope>NUCLEOTIDE SEQUENCE [LARGE SCALE GENOMIC DNA]</scope>
    <source>
        <strain evidence="2">Morsitans</strain>
        <strain evidence="4">morsitans</strain>
        <plasmid evidence="2 4">pSG2</plasmid>
    </source>
</reference>
<evidence type="ECO:0000313" key="4">
    <source>
        <dbReference type="Proteomes" id="UP000001932"/>
    </source>
</evidence>
<organism evidence="2 4">
    <name type="scientific">Sodalis glossinidius (strain morsitans)</name>
    <dbReference type="NCBI Taxonomy" id="343509"/>
    <lineage>
        <taxon>Bacteria</taxon>
        <taxon>Pseudomonadati</taxon>
        <taxon>Pseudomonadota</taxon>
        <taxon>Gammaproteobacteria</taxon>
        <taxon>Enterobacterales</taxon>
        <taxon>Bruguierivoracaceae</taxon>
        <taxon>Sodalis</taxon>
    </lineage>
</organism>
<dbReference type="Gene3D" id="1.10.530.10">
    <property type="match status" value="1"/>
</dbReference>
<dbReference type="HOGENOM" id="CLU_094905_1_2_6"/>
<dbReference type="SUPFAM" id="SSF53955">
    <property type="entry name" value="Lysozyme-like"/>
    <property type="match status" value="1"/>
</dbReference>
<dbReference type="Proteomes" id="UP000245838">
    <property type="component" value="Plasmid psg2"/>
</dbReference>
<dbReference type="EMBL" id="AP008234">
    <property type="protein sequence ID" value="BAE75780.1"/>
    <property type="molecule type" value="Genomic_DNA"/>
</dbReference>
<keyword evidence="4" id="KW-1185">Reference proteome</keyword>
<feature type="domain" description="Transglycosylase SLT" evidence="1">
    <location>
        <begin position="37"/>
        <end position="149"/>
    </location>
</feature>
<name>Q2NPZ5_SODGM</name>
<evidence type="ECO:0000313" key="5">
    <source>
        <dbReference type="Proteomes" id="UP000245838"/>
    </source>
</evidence>
<dbReference type="CAZy" id="GH23">
    <property type="family name" value="Glycoside Hydrolase Family 23"/>
</dbReference>
<gene>
    <name evidence="2" type="ordered locus">SGP2_0019</name>
    <name evidence="3" type="ORF">SGGMMB4_05903</name>
</gene>
<dbReference type="Proteomes" id="UP000001932">
    <property type="component" value="Plasmid pSG2"/>
</dbReference>
<dbReference type="eggNOG" id="COG0741">
    <property type="taxonomic scope" value="Bacteria"/>
</dbReference>
<reference evidence="3" key="3">
    <citation type="submission" date="2015-05" db="EMBL/GenBank/DDBJ databases">
        <authorList>
            <person name="Wang D.B."/>
            <person name="Wang M."/>
        </authorList>
    </citation>
    <scope>NUCLEOTIDE SEQUENCE</scope>
    <source>
        <strain evidence="3">B4</strain>
    </source>
</reference>
<dbReference type="BioCyc" id="SGLO343509:SGP1_RS22665-MONOMER"/>
<reference evidence="5" key="2">
    <citation type="submission" date="2015-05" db="EMBL/GenBank/DDBJ databases">
        <authorList>
            <person name="Goodhead I."/>
        </authorList>
    </citation>
    <scope>NUCLEOTIDE SEQUENCE [LARGE SCALE GENOMIC DNA]</scope>
    <source>
        <strain evidence="5">morsitans</strain>
        <plasmid evidence="5">psg2</plasmid>
    </source>
</reference>
<dbReference type="InterPro" id="IPR023346">
    <property type="entry name" value="Lysozyme-like_dom_sf"/>
</dbReference>
<evidence type="ECO:0000313" key="2">
    <source>
        <dbReference type="EMBL" id="BAE75780.1"/>
    </source>
</evidence>
<protein>
    <submittedName>
        <fullName evidence="3">Transglycosylase SLT domain protein</fullName>
    </submittedName>
    <submittedName>
        <fullName evidence="2">Twitching motility protein PilT</fullName>
    </submittedName>
</protein>
<geneLocation type="plasmid" evidence="2 4">
    <name>pSG2</name>
</geneLocation>
<sequence length="179" mass="20081">MKMLFYGLIWLVAQALFSLAFGAVAHSLPPKAAMAACFESAARTYRIDPLLLIAIAEVESGMNPRAVGLNRRQGKVVSEDVGLMQINSSWFPFLKNKWGITREKLLNDPCQNIYVGAYILAKNISANGVNWESVGAYNAGFKNANAPFRMWYAKRVYARYLSFLDKERGDVFSRLSMLK</sequence>
<dbReference type="EMBL" id="LN854559">
    <property type="protein sequence ID" value="CRL46931.1"/>
    <property type="molecule type" value="Genomic_DNA"/>
</dbReference>
<dbReference type="AlphaFoldDB" id="Q2NPZ5"/>
<proteinExistence type="predicted"/>
<evidence type="ECO:0000259" key="1">
    <source>
        <dbReference type="Pfam" id="PF01464"/>
    </source>
</evidence>
<dbReference type="Pfam" id="PF01464">
    <property type="entry name" value="SLT"/>
    <property type="match status" value="1"/>
</dbReference>
<accession>Q2NPZ5</accession>
<dbReference type="RefSeq" id="WP_011279246.1">
    <property type="nucleotide sequence ID" value="NC_007714.1"/>
</dbReference>
<keyword evidence="2" id="KW-0614">Plasmid</keyword>